<dbReference type="EMBL" id="JAEDAM010000005">
    <property type="protein sequence ID" value="MBS8121567.1"/>
    <property type="molecule type" value="Genomic_DNA"/>
</dbReference>
<evidence type="ECO:0000256" key="1">
    <source>
        <dbReference type="SAM" id="Phobius"/>
    </source>
</evidence>
<dbReference type="RefSeq" id="WP_213348228.1">
    <property type="nucleotide sequence ID" value="NZ_JAEDAM010000005.1"/>
</dbReference>
<keyword evidence="1" id="KW-1133">Transmembrane helix</keyword>
<name>A0ABS5QK05_9BACT</name>
<keyword evidence="1" id="KW-0472">Membrane</keyword>
<keyword evidence="3" id="KW-1185">Reference proteome</keyword>
<protein>
    <recommendedName>
        <fullName evidence="4">DUF350 domain-containing protein</fullName>
    </recommendedName>
</protein>
<feature type="transmembrane region" description="Helical" evidence="1">
    <location>
        <begin position="62"/>
        <end position="84"/>
    </location>
</feature>
<feature type="transmembrane region" description="Helical" evidence="1">
    <location>
        <begin position="96"/>
        <end position="115"/>
    </location>
</feature>
<feature type="transmembrane region" description="Helical" evidence="1">
    <location>
        <begin position="186"/>
        <end position="207"/>
    </location>
</feature>
<keyword evidence="1" id="KW-0812">Transmembrane</keyword>
<evidence type="ECO:0008006" key="4">
    <source>
        <dbReference type="Google" id="ProtNLM"/>
    </source>
</evidence>
<gene>
    <name evidence="2" type="ORF">VAMP_8n239</name>
</gene>
<organism evidence="2 3">
    <name type="scientific">Candidatus Vampirococcus lugosii</name>
    <dbReference type="NCBI Taxonomy" id="2789015"/>
    <lineage>
        <taxon>Bacteria</taxon>
        <taxon>Candidatus Absconditibacteriota</taxon>
        <taxon>Vampirococcus</taxon>
    </lineage>
</organism>
<proteinExistence type="predicted"/>
<reference evidence="2 3" key="1">
    <citation type="journal article" date="2021" name="Nat. Commun.">
        <title>Reductive evolution and unique predatory mode in the CPR bacterium Vampirococcus lugosii.</title>
        <authorList>
            <person name="Moreira D."/>
            <person name="Zivanovic Y."/>
            <person name="Lopez-Archilla A.I."/>
            <person name="Iniesto M."/>
            <person name="Lopez-Garcia P."/>
        </authorList>
    </citation>
    <scope>NUCLEOTIDE SEQUENCE [LARGE SCALE GENOMIC DNA]</scope>
    <source>
        <strain evidence="2">Chiprana</strain>
    </source>
</reference>
<feature type="transmembrane region" description="Helical" evidence="1">
    <location>
        <begin position="240"/>
        <end position="264"/>
    </location>
</feature>
<evidence type="ECO:0000313" key="2">
    <source>
        <dbReference type="EMBL" id="MBS8121567.1"/>
    </source>
</evidence>
<dbReference type="Proteomes" id="UP000680365">
    <property type="component" value="Unassembled WGS sequence"/>
</dbReference>
<feature type="transmembrane region" description="Helical" evidence="1">
    <location>
        <begin position="280"/>
        <end position="302"/>
    </location>
</feature>
<evidence type="ECO:0000313" key="3">
    <source>
        <dbReference type="Proteomes" id="UP000680365"/>
    </source>
</evidence>
<sequence>MKKIIILILLTLFLISNTFAQGRFDGELNQSNKQLQNVTDRGIVNYNIEGVRDLIFYVGKDIIIPILILVGIIVAIFGFYKLMFGKDSEEEQKKGISFMVRGTVGILIMISALFITDTVIGEAGTEFEEIKGIDLASQLYNDIAYPFIKIFAYLAVGFLFVILLIQGIKMLTTNQDESAKSARMIFVRNIVGILTILFASEIVQLVYGEGESSINSAGEVGEIGGAILPSETNIGFITTIINWILGFTAFIILIIIIFQTYLLLVKPDDENTLTNLKRNIIYIFIGVLVIGGGFLITNFLLIN</sequence>
<comment type="caution">
    <text evidence="2">The sequence shown here is derived from an EMBL/GenBank/DDBJ whole genome shotgun (WGS) entry which is preliminary data.</text>
</comment>
<accession>A0ABS5QK05</accession>
<feature type="transmembrane region" description="Helical" evidence="1">
    <location>
        <begin position="143"/>
        <end position="165"/>
    </location>
</feature>